<dbReference type="Gene3D" id="1.10.3720.10">
    <property type="entry name" value="MetI-like"/>
    <property type="match status" value="1"/>
</dbReference>
<comment type="caution">
    <text evidence="9">The sequence shown here is derived from an EMBL/GenBank/DDBJ whole genome shotgun (WGS) entry which is preliminary data.</text>
</comment>
<comment type="similarity">
    <text evidence="7">Belongs to the binding-protein-dependent transport system permease family.</text>
</comment>
<feature type="transmembrane region" description="Helical" evidence="7">
    <location>
        <begin position="291"/>
        <end position="316"/>
    </location>
</feature>
<dbReference type="STRING" id="749551.HMPREF9555_00614"/>
<reference evidence="9 10" key="1">
    <citation type="submission" date="2010-08" db="EMBL/GenBank/DDBJ databases">
        <authorList>
            <person name="Weinstock G."/>
            <person name="Sodergren E."/>
            <person name="Clifton S."/>
            <person name="Fulton L."/>
            <person name="Fulton B."/>
            <person name="Courtney L."/>
            <person name="Fronick C."/>
            <person name="Harrison M."/>
            <person name="Strong C."/>
            <person name="Farmer C."/>
            <person name="Delahaunty K."/>
            <person name="Markovic C."/>
            <person name="Hall O."/>
            <person name="Minx P."/>
            <person name="Tomlinson C."/>
            <person name="Mitreva M."/>
            <person name="Hou S."/>
            <person name="Chen J."/>
            <person name="Wollam A."/>
            <person name="Pepin K.H."/>
            <person name="Johnson M."/>
            <person name="Bhonagiri V."/>
            <person name="Zhang X."/>
            <person name="Suruliraj S."/>
            <person name="Warren W."/>
            <person name="Chinwalla A."/>
            <person name="Mardis E.R."/>
            <person name="Wilson R.K."/>
        </authorList>
    </citation>
    <scope>NUCLEOTIDE SEQUENCE [LARGE SCALE GENOMIC DNA]</scope>
    <source>
        <strain evidence="9 10">F0399</strain>
    </source>
</reference>
<dbReference type="GO" id="GO:0005886">
    <property type="term" value="C:plasma membrane"/>
    <property type="evidence" value="ECO:0007669"/>
    <property type="project" value="UniProtKB-SubCell"/>
</dbReference>
<feature type="transmembrane region" description="Helical" evidence="7">
    <location>
        <begin position="12"/>
        <end position="32"/>
    </location>
</feature>
<dbReference type="SUPFAM" id="SSF161098">
    <property type="entry name" value="MetI-like"/>
    <property type="match status" value="1"/>
</dbReference>
<feature type="transmembrane region" description="Helical" evidence="7">
    <location>
        <begin position="245"/>
        <end position="271"/>
    </location>
</feature>
<evidence type="ECO:0000313" key="10">
    <source>
        <dbReference type="Proteomes" id="UP000004633"/>
    </source>
</evidence>
<keyword evidence="5 7" id="KW-1133">Transmembrane helix</keyword>
<keyword evidence="2 7" id="KW-0813">Transport</keyword>
<dbReference type="GO" id="GO:0055085">
    <property type="term" value="P:transmembrane transport"/>
    <property type="evidence" value="ECO:0007669"/>
    <property type="project" value="InterPro"/>
</dbReference>
<evidence type="ECO:0000313" key="9">
    <source>
        <dbReference type="EMBL" id="EFW30153.1"/>
    </source>
</evidence>
<dbReference type="Pfam" id="PF00528">
    <property type="entry name" value="BPD_transp_1"/>
    <property type="match status" value="1"/>
</dbReference>
<name>E7N0W3_9FIRM</name>
<dbReference type="PROSITE" id="PS50928">
    <property type="entry name" value="ABC_TM1"/>
    <property type="match status" value="1"/>
</dbReference>
<evidence type="ECO:0000256" key="4">
    <source>
        <dbReference type="ARBA" id="ARBA00022692"/>
    </source>
</evidence>
<organism evidence="9 10">
    <name type="scientific">Selenomonas artemidis F0399</name>
    <dbReference type="NCBI Taxonomy" id="749551"/>
    <lineage>
        <taxon>Bacteria</taxon>
        <taxon>Bacillati</taxon>
        <taxon>Bacillota</taxon>
        <taxon>Negativicutes</taxon>
        <taxon>Selenomonadales</taxon>
        <taxon>Selenomonadaceae</taxon>
        <taxon>Selenomonas</taxon>
    </lineage>
</organism>
<dbReference type="AlphaFoldDB" id="E7N0W3"/>
<evidence type="ECO:0000256" key="5">
    <source>
        <dbReference type="ARBA" id="ARBA00022989"/>
    </source>
</evidence>
<dbReference type="RefSeq" id="WP_009349292.1">
    <property type="nucleotide sequence ID" value="NZ_GL638131.1"/>
</dbReference>
<evidence type="ECO:0000256" key="6">
    <source>
        <dbReference type="ARBA" id="ARBA00023136"/>
    </source>
</evidence>
<evidence type="ECO:0000256" key="1">
    <source>
        <dbReference type="ARBA" id="ARBA00004651"/>
    </source>
</evidence>
<dbReference type="InterPro" id="IPR000515">
    <property type="entry name" value="MetI-like"/>
</dbReference>
<evidence type="ECO:0000256" key="2">
    <source>
        <dbReference type="ARBA" id="ARBA00022448"/>
    </source>
</evidence>
<dbReference type="HOGENOM" id="CLU_036879_0_2_9"/>
<keyword evidence="10" id="KW-1185">Reference proteome</keyword>
<keyword evidence="3" id="KW-1003">Cell membrane</keyword>
<feature type="transmembrane region" description="Helical" evidence="7">
    <location>
        <begin position="102"/>
        <end position="128"/>
    </location>
</feature>
<dbReference type="EMBL" id="AECV01000007">
    <property type="protein sequence ID" value="EFW30153.1"/>
    <property type="molecule type" value="Genomic_DNA"/>
</dbReference>
<comment type="subcellular location">
    <subcellularLocation>
        <location evidence="1 7">Cell membrane</location>
        <topology evidence="1 7">Multi-pass membrane protein</topology>
    </subcellularLocation>
</comment>
<dbReference type="CDD" id="cd06261">
    <property type="entry name" value="TM_PBP2"/>
    <property type="match status" value="1"/>
</dbReference>
<accession>E7N0W3</accession>
<dbReference type="Proteomes" id="UP000004633">
    <property type="component" value="Unassembled WGS sequence"/>
</dbReference>
<evidence type="ECO:0000256" key="7">
    <source>
        <dbReference type="RuleBase" id="RU363032"/>
    </source>
</evidence>
<keyword evidence="4 7" id="KW-0812">Transmembrane</keyword>
<evidence type="ECO:0000259" key="8">
    <source>
        <dbReference type="PROSITE" id="PS50928"/>
    </source>
</evidence>
<dbReference type="PANTHER" id="PTHR43163">
    <property type="entry name" value="DIPEPTIDE TRANSPORT SYSTEM PERMEASE PROTEIN DPPB-RELATED"/>
    <property type="match status" value="1"/>
</dbReference>
<dbReference type="PANTHER" id="PTHR43163:SF9">
    <property type="entry name" value="ABC TRANSPORTER PERMEASE PROTEIN"/>
    <property type="match status" value="1"/>
</dbReference>
<sequence>MTTHMARLLGRSTLRLILLLIAVSIVSFILLAHSPIDPIDAYFANKTASAEQHALVAAYWGFDRPPLDRFLLWGGHILHGDFGMSFIYRAPVLDVIGEKFRLTLLLMMTAWALSGVIGFVLGVLAGMYRDSALDKVIQGFSLLCVSVPIFWLGLLFLMIFSVQLQWFPLALAAPIGKLHEEVTMADQIRHLILPALTLSVTGISSITLQTREKLLEVMSTNYMLFAEARGESLWQRVRRHGLRNIALPAITLQFASFNELFGGAILAETVFSYPGLGGTVTLAGLRGDLSLLLGIAIFSAIFVFAGNLIANILYGIADPRLREGRGAS</sequence>
<feature type="transmembrane region" description="Helical" evidence="7">
    <location>
        <begin position="140"/>
        <end position="160"/>
    </location>
</feature>
<gene>
    <name evidence="9" type="ORF">HMPREF9555_00614</name>
</gene>
<dbReference type="InterPro" id="IPR035906">
    <property type="entry name" value="MetI-like_sf"/>
</dbReference>
<keyword evidence="6 7" id="KW-0472">Membrane</keyword>
<protein>
    <submittedName>
        <fullName evidence="9">ABC transporter, permease protein</fullName>
    </submittedName>
</protein>
<proteinExistence type="inferred from homology"/>
<feature type="domain" description="ABC transmembrane type-1" evidence="8">
    <location>
        <begin position="100"/>
        <end position="314"/>
    </location>
</feature>
<evidence type="ECO:0000256" key="3">
    <source>
        <dbReference type="ARBA" id="ARBA00022475"/>
    </source>
</evidence>